<feature type="region of interest" description="Disordered" evidence="1">
    <location>
        <begin position="146"/>
        <end position="209"/>
    </location>
</feature>
<evidence type="ECO:0000256" key="1">
    <source>
        <dbReference type="SAM" id="MobiDB-lite"/>
    </source>
</evidence>
<organism evidence="2 3">
    <name type="scientific">Aspergillus sclerotialis</name>
    <dbReference type="NCBI Taxonomy" id="2070753"/>
    <lineage>
        <taxon>Eukaryota</taxon>
        <taxon>Fungi</taxon>
        <taxon>Dikarya</taxon>
        <taxon>Ascomycota</taxon>
        <taxon>Pezizomycotina</taxon>
        <taxon>Eurotiomycetes</taxon>
        <taxon>Eurotiomycetidae</taxon>
        <taxon>Eurotiales</taxon>
        <taxon>Aspergillaceae</taxon>
        <taxon>Aspergillus</taxon>
        <taxon>Aspergillus subgen. Polypaecilum</taxon>
    </lineage>
</organism>
<sequence length="286" mass="31042">MSGKRLLDAIQFFNVAKSVATKHLAVRQHQLDVFTRTSSITKGVKSRADGVILTAQAAAALARRFNEPSAPNSAPKTDNPTTPQPPSPSRNAPDSFEMRSSSLSPDEAKKVQRQAEFQIPSSTATHSSSDGAQQLNVSQQQDVFYKPSQESTPELSSLSRMKMPHTTGNVQGGFGQDINADVFNSPLKSGETSSETHGAGNNEGLPDEMMKDIFHSPKVAKMLSSNKSASNKHSNWRTSRFTGRPIEQNTALEHTEDIKHAENKDMENLGSSIAETVDTPGPEVRK</sequence>
<evidence type="ECO:0000313" key="2">
    <source>
        <dbReference type="EMBL" id="RJE22266.1"/>
    </source>
</evidence>
<evidence type="ECO:0000313" key="3">
    <source>
        <dbReference type="Proteomes" id="UP000266188"/>
    </source>
</evidence>
<feature type="compositionally biased region" description="Low complexity" evidence="1">
    <location>
        <begin position="224"/>
        <end position="233"/>
    </location>
</feature>
<dbReference type="EMBL" id="MVGC01000177">
    <property type="protein sequence ID" value="RJE22266.1"/>
    <property type="molecule type" value="Genomic_DNA"/>
</dbReference>
<name>A0A3A2ZGY4_9EURO</name>
<feature type="region of interest" description="Disordered" evidence="1">
    <location>
        <begin position="67"/>
        <end position="132"/>
    </location>
</feature>
<feature type="compositionally biased region" description="Polar residues" evidence="1">
    <location>
        <begin position="119"/>
        <end position="132"/>
    </location>
</feature>
<dbReference type="Proteomes" id="UP000266188">
    <property type="component" value="Unassembled WGS sequence"/>
</dbReference>
<feature type="compositionally biased region" description="Polar residues" evidence="1">
    <location>
        <begin position="186"/>
        <end position="196"/>
    </location>
</feature>
<dbReference type="AlphaFoldDB" id="A0A3A2ZGY4"/>
<reference evidence="3" key="1">
    <citation type="submission" date="2017-02" db="EMBL/GenBank/DDBJ databases">
        <authorList>
            <person name="Tafer H."/>
            <person name="Lopandic K."/>
        </authorList>
    </citation>
    <scope>NUCLEOTIDE SEQUENCE [LARGE SCALE GENOMIC DNA]</scope>
    <source>
        <strain evidence="3">CBS 366.77</strain>
    </source>
</reference>
<feature type="compositionally biased region" description="Basic and acidic residues" evidence="1">
    <location>
        <begin position="253"/>
        <end position="267"/>
    </location>
</feature>
<dbReference type="STRING" id="2070753.A0A3A2ZGY4"/>
<feature type="compositionally biased region" description="Polar residues" evidence="1">
    <location>
        <begin position="69"/>
        <end position="81"/>
    </location>
</feature>
<proteinExistence type="predicted"/>
<keyword evidence="3" id="KW-1185">Reference proteome</keyword>
<dbReference type="OrthoDB" id="5419904at2759"/>
<feature type="region of interest" description="Disordered" evidence="1">
    <location>
        <begin position="223"/>
        <end position="286"/>
    </location>
</feature>
<feature type="compositionally biased region" description="Polar residues" evidence="1">
    <location>
        <begin position="236"/>
        <end position="252"/>
    </location>
</feature>
<gene>
    <name evidence="2" type="ORF">PHISCL_05404</name>
</gene>
<accession>A0A3A2ZGY4</accession>
<comment type="caution">
    <text evidence="2">The sequence shown here is derived from an EMBL/GenBank/DDBJ whole genome shotgun (WGS) entry which is preliminary data.</text>
</comment>
<feature type="compositionally biased region" description="Polar residues" evidence="1">
    <location>
        <begin position="146"/>
        <end position="159"/>
    </location>
</feature>
<protein>
    <submittedName>
        <fullName evidence="2">Molecular chaperone ABC1</fullName>
    </submittedName>
</protein>